<organism evidence="1 2">
    <name type="scientific">Durio zibethinus</name>
    <name type="common">Durian</name>
    <dbReference type="NCBI Taxonomy" id="66656"/>
    <lineage>
        <taxon>Eukaryota</taxon>
        <taxon>Viridiplantae</taxon>
        <taxon>Streptophyta</taxon>
        <taxon>Embryophyta</taxon>
        <taxon>Tracheophyta</taxon>
        <taxon>Spermatophyta</taxon>
        <taxon>Magnoliopsida</taxon>
        <taxon>eudicotyledons</taxon>
        <taxon>Gunneridae</taxon>
        <taxon>Pentapetalae</taxon>
        <taxon>rosids</taxon>
        <taxon>malvids</taxon>
        <taxon>Malvales</taxon>
        <taxon>Malvaceae</taxon>
        <taxon>Helicteroideae</taxon>
        <taxon>Durio</taxon>
    </lineage>
</organism>
<dbReference type="PANTHER" id="PTHR13520">
    <property type="entry name" value="RAD50-INTERACTING PROTEIN 1 RINT-1"/>
    <property type="match status" value="1"/>
</dbReference>
<dbReference type="GO" id="GO:0070939">
    <property type="term" value="C:Dsl1/NZR complex"/>
    <property type="evidence" value="ECO:0007669"/>
    <property type="project" value="InterPro"/>
</dbReference>
<evidence type="ECO:0000313" key="1">
    <source>
        <dbReference type="Proteomes" id="UP000515121"/>
    </source>
</evidence>
<dbReference type="GO" id="GO:0006890">
    <property type="term" value="P:retrograde vesicle-mediated transport, Golgi to endoplasmic reticulum"/>
    <property type="evidence" value="ECO:0007669"/>
    <property type="project" value="InterPro"/>
</dbReference>
<dbReference type="GeneID" id="111289553"/>
<dbReference type="KEGG" id="dzi:111289553"/>
<accession>A0A6P5Y7K4</accession>
<dbReference type="AlphaFoldDB" id="A0A6P5Y7K4"/>
<sequence>MRIERVMEEWHHQKLILPKVGKLWRQQSEYLDQHFKTPNDVSPSSTPCSCLLSELTKHCSDLDTCLLHLRTILIERALSWISRSFHAKASLANLNLNLTLYASSPDGTASQRMQQRILGEELQQLVLQLQRIHSVRQYLETALCLEALVGDLEDAVFCSGNHCTGNMFTKLSTTLTSQDFGQKQERLLRAIKAINDIEEIIVNVEKSQQQWHQLLQSVDHRVDKILSVIRPEALAEHRALLASLGWPPKLLTSKVESGAVAELPNPLVLIHGDEKKSYAQSFQVLCALQQLQTRREVRKITTLDQKEYGIRLWAIDELVSPLAERMEYHFLKWAEQPEFIFALAYRVTRGFMVGVTDILQPLIDAARLLGYSANEAWVSAMVHMLSGFLTENVFPALAERYKEKDMKLEVISLWLHLVDLIVGFDKRMQSLVRSETCLFLPDAQRYDGLSRGISVLKIFCDRPDWLKIWAKMELKDGWKKLKAVLKDAKAWQVDDTHRIDFNVSKACETFLLSSREDHKAPLVAESALKIAQEMIDRSQTLPTVLARVQFVTSTVARFFWHFSNVLLLHCKNAELSAENSDDSASVRACESINAARYVESKLQEWSDDVRFFEMKITEKDSNILEKGKGFDDGCFFVEEIKRLSELETNWLMEIIAFLLRQFENQTWGYNHNEDYIDEDQNMSPNRDSAATELAASNAFIEALHTLRNQLYVLKINLNPKDFLDLWRSVAEGLDHFISGSIFASDAQFSRKQTNQFGTDMRALFLVFQPFCARPEAFFPCIRDILKLLTMSKEGAKQLLVASSSKKSEKRMQFYGSCHLSSDQVNKVLRNMKL</sequence>
<protein>
    <submittedName>
        <fullName evidence="2">RINT1-like protein MAG2L</fullName>
    </submittedName>
</protein>
<dbReference type="PANTHER" id="PTHR13520:SF0">
    <property type="entry name" value="RAD50-INTERACTING PROTEIN 1"/>
    <property type="match status" value="1"/>
</dbReference>
<dbReference type="RefSeq" id="XP_022736425.1">
    <property type="nucleotide sequence ID" value="XM_022880690.1"/>
</dbReference>
<dbReference type="Proteomes" id="UP000515121">
    <property type="component" value="Unplaced"/>
</dbReference>
<reference evidence="2" key="1">
    <citation type="submission" date="2025-08" db="UniProtKB">
        <authorList>
            <consortium name="RefSeq"/>
        </authorList>
    </citation>
    <scope>IDENTIFICATION</scope>
    <source>
        <tissue evidence="2">Fruit stalk</tissue>
    </source>
</reference>
<evidence type="ECO:0000313" key="2">
    <source>
        <dbReference type="RefSeq" id="XP_022736425.1"/>
    </source>
</evidence>
<dbReference type="GO" id="GO:0006888">
    <property type="term" value="P:endoplasmic reticulum to Golgi vesicle-mediated transport"/>
    <property type="evidence" value="ECO:0007669"/>
    <property type="project" value="InterPro"/>
</dbReference>
<name>A0A6P5Y7K4_DURZI</name>
<dbReference type="GO" id="GO:0060628">
    <property type="term" value="P:regulation of ER to Golgi vesicle-mediated transport"/>
    <property type="evidence" value="ECO:0007669"/>
    <property type="project" value="TreeGrafter"/>
</dbReference>
<dbReference type="OrthoDB" id="2189254at2759"/>
<dbReference type="InterPro" id="IPR007528">
    <property type="entry name" value="RINT1_Tip20"/>
</dbReference>
<dbReference type="Pfam" id="PF04437">
    <property type="entry name" value="RINT1_TIP1"/>
    <property type="match status" value="1"/>
</dbReference>
<proteinExistence type="predicted"/>
<gene>
    <name evidence="2" type="primary">LOC111289553</name>
</gene>
<dbReference type="PROSITE" id="PS51386">
    <property type="entry name" value="RINT1_TIP20"/>
    <property type="match status" value="1"/>
</dbReference>
<keyword evidence="1" id="KW-1185">Reference proteome</keyword>